<reference evidence="18 19" key="1">
    <citation type="submission" date="2018-03" db="EMBL/GenBank/DDBJ databases">
        <title>Draft genome sequence of Rohu Carp (Labeo rohita).</title>
        <authorList>
            <person name="Das P."/>
            <person name="Kushwaha B."/>
            <person name="Joshi C.G."/>
            <person name="Kumar D."/>
            <person name="Nagpure N.S."/>
            <person name="Sahoo L."/>
            <person name="Das S.P."/>
            <person name="Bit A."/>
            <person name="Patnaik S."/>
            <person name="Meher P.K."/>
            <person name="Jayasankar P."/>
            <person name="Koringa P.G."/>
            <person name="Patel N.V."/>
            <person name="Hinsu A.T."/>
            <person name="Kumar R."/>
            <person name="Pandey M."/>
            <person name="Agarwal S."/>
            <person name="Srivastava S."/>
            <person name="Singh M."/>
            <person name="Iquebal M.A."/>
            <person name="Jaiswal S."/>
            <person name="Angadi U.B."/>
            <person name="Kumar N."/>
            <person name="Raza M."/>
            <person name="Shah T.M."/>
            <person name="Rai A."/>
            <person name="Jena J.K."/>
        </authorList>
    </citation>
    <scope>NUCLEOTIDE SEQUENCE [LARGE SCALE GENOMIC DNA]</scope>
    <source>
        <strain evidence="18">DASCIFA01</strain>
        <tissue evidence="18">Testis</tissue>
    </source>
</reference>
<dbReference type="GO" id="GO:0051087">
    <property type="term" value="F:protein-folding chaperone binding"/>
    <property type="evidence" value="ECO:0007669"/>
    <property type="project" value="TreeGrafter"/>
</dbReference>
<dbReference type="InterPro" id="IPR000595">
    <property type="entry name" value="cNMP-bd_dom"/>
</dbReference>
<feature type="domain" description="Cyclic nucleotide-binding" evidence="13">
    <location>
        <begin position="1409"/>
        <end position="1474"/>
    </location>
</feature>
<keyword evidence="8" id="KW-0458">Lysosome</keyword>
<dbReference type="Pfam" id="PF14637">
    <property type="entry name" value="FNIP_M"/>
    <property type="match status" value="1"/>
</dbReference>
<dbReference type="CDD" id="cd06224">
    <property type="entry name" value="REM"/>
    <property type="match status" value="1"/>
</dbReference>
<dbReference type="GO" id="GO:0042030">
    <property type="term" value="F:ATPase inhibitor activity"/>
    <property type="evidence" value="ECO:0007669"/>
    <property type="project" value="TreeGrafter"/>
</dbReference>
<feature type="domain" description="N-terminal Ras-GEF" evidence="16">
    <location>
        <begin position="1560"/>
        <end position="1674"/>
    </location>
</feature>
<evidence type="ECO:0000259" key="13">
    <source>
        <dbReference type="PROSITE" id="PS50042"/>
    </source>
</evidence>
<dbReference type="SMART" id="SM00100">
    <property type="entry name" value="cNMP"/>
    <property type="match status" value="1"/>
</dbReference>
<dbReference type="Gene3D" id="2.30.42.10">
    <property type="match status" value="1"/>
</dbReference>
<dbReference type="EMBL" id="QBIY01011857">
    <property type="protein sequence ID" value="RXN28489.1"/>
    <property type="molecule type" value="Genomic_DNA"/>
</dbReference>
<dbReference type="SMART" id="SM00228">
    <property type="entry name" value="PDZ"/>
    <property type="match status" value="1"/>
</dbReference>
<evidence type="ECO:0000256" key="3">
    <source>
        <dbReference type="ARBA" id="ARBA00007541"/>
    </source>
</evidence>
<feature type="domain" description="UDENN FNIP1/2-type" evidence="17">
    <location>
        <begin position="91"/>
        <end position="1154"/>
    </location>
</feature>
<evidence type="ECO:0000259" key="14">
    <source>
        <dbReference type="PROSITE" id="PS50106"/>
    </source>
</evidence>
<comment type="caution">
    <text evidence="18">The sequence shown here is derived from an EMBL/GenBank/DDBJ whole genome shotgun (WGS) entry which is preliminary data.</text>
</comment>
<dbReference type="PROSITE" id="PS50009">
    <property type="entry name" value="RASGEF_CAT"/>
    <property type="match status" value="1"/>
</dbReference>
<dbReference type="GO" id="GO:0005085">
    <property type="term" value="F:guanyl-nucleotide exchange factor activity"/>
    <property type="evidence" value="ECO:0007669"/>
    <property type="project" value="UniProtKB-KW"/>
</dbReference>
<organism evidence="18 19">
    <name type="scientific">Labeo rohita</name>
    <name type="common">Indian major carp</name>
    <name type="synonym">Cyprinus rohita</name>
    <dbReference type="NCBI Taxonomy" id="84645"/>
    <lineage>
        <taxon>Eukaryota</taxon>
        <taxon>Metazoa</taxon>
        <taxon>Chordata</taxon>
        <taxon>Craniata</taxon>
        <taxon>Vertebrata</taxon>
        <taxon>Euteleostomi</taxon>
        <taxon>Actinopterygii</taxon>
        <taxon>Neopterygii</taxon>
        <taxon>Teleostei</taxon>
        <taxon>Ostariophysi</taxon>
        <taxon>Cypriniformes</taxon>
        <taxon>Cyprinidae</taxon>
        <taxon>Labeoninae</taxon>
        <taxon>Labeonini</taxon>
        <taxon>Labeo</taxon>
    </lineage>
</organism>
<evidence type="ECO:0000256" key="4">
    <source>
        <dbReference type="ARBA" id="ARBA00010829"/>
    </source>
</evidence>
<evidence type="ECO:0000259" key="17">
    <source>
        <dbReference type="PROSITE" id="PS51836"/>
    </source>
</evidence>
<dbReference type="SUPFAM" id="SSF50156">
    <property type="entry name" value="PDZ domain-like"/>
    <property type="match status" value="1"/>
</dbReference>
<feature type="compositionally biased region" description="Polar residues" evidence="11">
    <location>
        <begin position="636"/>
        <end position="646"/>
    </location>
</feature>
<evidence type="ECO:0000313" key="18">
    <source>
        <dbReference type="EMBL" id="RXN28489.1"/>
    </source>
</evidence>
<comment type="similarity">
    <text evidence="3">Belongs to the FNIP family.</text>
</comment>
<evidence type="ECO:0000256" key="6">
    <source>
        <dbReference type="ARBA" id="ARBA00022658"/>
    </source>
</evidence>
<dbReference type="CDD" id="cd06755">
    <property type="entry name" value="PDZ_RapGEF2_RapGEF6-like"/>
    <property type="match status" value="1"/>
</dbReference>
<dbReference type="PANTHER" id="PTHR21634">
    <property type="entry name" value="RE13835P"/>
    <property type="match status" value="1"/>
</dbReference>
<dbReference type="InterPro" id="IPR026156">
    <property type="entry name" value="FNIP_fam"/>
</dbReference>
<dbReference type="InterPro" id="IPR001478">
    <property type="entry name" value="PDZ"/>
</dbReference>
<evidence type="ECO:0000313" key="19">
    <source>
        <dbReference type="Proteomes" id="UP000290572"/>
    </source>
</evidence>
<feature type="domain" description="Ras-associating" evidence="15">
    <location>
        <begin position="1870"/>
        <end position="1956"/>
    </location>
</feature>
<dbReference type="SUPFAM" id="SSF51206">
    <property type="entry name" value="cAMP-binding domain-like"/>
    <property type="match status" value="2"/>
</dbReference>
<dbReference type="Pfam" id="PF00617">
    <property type="entry name" value="RasGEF"/>
    <property type="match status" value="1"/>
</dbReference>
<dbReference type="InterPro" id="IPR000159">
    <property type="entry name" value="RA_dom"/>
</dbReference>
<accession>A0A498N2B1</accession>
<dbReference type="PROSITE" id="PS50200">
    <property type="entry name" value="RA"/>
    <property type="match status" value="1"/>
</dbReference>
<dbReference type="PRINTS" id="PR02073">
    <property type="entry name" value="FOLLICULNIP1"/>
</dbReference>
<evidence type="ECO:0000256" key="2">
    <source>
        <dbReference type="ARBA" id="ARBA00004656"/>
    </source>
</evidence>
<keyword evidence="6 9" id="KW-0344">Guanine-nucleotide releasing factor</keyword>
<evidence type="ECO:0000256" key="1">
    <source>
        <dbReference type="ARBA" id="ARBA00004496"/>
    </source>
</evidence>
<evidence type="ECO:0000259" key="12">
    <source>
        <dbReference type="PROSITE" id="PS50009"/>
    </source>
</evidence>
<sequence>MIVRKTSSGKNTGRNVTPMRAAPSYDEGTALPGEDGMINMVKNSTLLDHSHAQDLALQQPPNLSSILELSLDPAEEKSFSLSPICWSSPELEPSQIRLIVYQDCERRGRNVLFDSDARKRSTEDAPVTRVCGEAQAKMFGKCCQLRPTGGSSSSLDSSSSCASEPKEQNRFQGSSRCSSDANMLGEMMFGSVAMSYKGSTLKIHQIRSPPQLMLSKVFTARTGGSVYGSLNTLQDSLEFINQDSGAMRPEQNTVTNGFLGSIGHSNPMDMPGRGLYDERDSGIARSASLSSLLITPFPSPGSSLTSSCASSYQRRWLRSQTTSLENGVFPRWSVEESFNMSDENSGPSLGVARKKKIAIGVIFLLSPNEEENAKFQDFFFSHFPLFESHMNKLKSAIEQAMILSRRSADASQRALAYSRMVDGLNEFRTTICNLYTMPRVSEPVWLTMMSGPPEKNQLCGQFMRELALLMEQASKNQFLPALLTAVLTNHLAWVPTVMPNGQPPIKIFLEKHSSQSVDMLAKTHPYNPLWAQLGDLYGAIGSPVRLSRTVVVGRRQELVQRLLYVLTYFIRCSELLETHLLESAEDEAIVMPGSLITTSLRRGEVEESDYVLVTMHKPSQDYLSQGAEAEDCYPSDDNSLQSSTYMDNEAPDERKHLQSAVPEADRVSEAPVCRDAGSPRLETRLETVVKVGSTSPCERRASLEVQGDVRPEVETCGVPIRIFHSSDMLLEKKPPDKTFDNAGNEPSAKVTFLIGDSMSPESDMESRQQKLEDEIKKHKKLLKENQQKLGEAKVDQIKTNENSKTGLSFTRKSSQWCPRVQGDCMDMFDEYFNDDNPVETRTIDDVYQTNAQMGLKGAGKDAPNLQGSHGQTCERLDKVRCKCDAGDSAGCCKTCCCAEQDKGIEISLSVPSQGNVGEKKKTVPLNDWEIPRNESSDSALGDSESEDAGQEMPRQGPDEMYYGDEQADWQDELEVPLPGAKLVENYSKPSIANFGRSLFGGYCPTYVPDFVLHGAPNDEKLRQNLVSDLAHAVQHPVLDEPIAEAVCIIADTDKWSVQVASSQRRPSDKLGKEVLVSNLVSNLLQSTYQLYRLNLSPNFCIMHLEDRLQELYFKSKMLAEYLKGQTRVHVKELGMVLGIESNDLPLLAAIASTHSPHAGNDLNTIYTRLYHMDVLCHLREHQLRSMCMTARYERYEANHVLFYADSISTCWYVLLSGSVLVNEHMYLARCCFGTQRGGRRGSECITLEPSEMIVVENASESDDAALQGNSRRRFHKVDAGGERQLIEDVPDASATLPGDLSKMHLTDHPHQQMHMPPSQSGCSIASDSGSSSLSDIYQATESEMGDVDLSGLPEAPVDSEEEEEDEDIERSSEALLGRDLVRECLEKDAVDRTDDDIEQLLEFMHQLPAFANMTMSVRRELCRVMTFVVVEQEGTIILQDKQELDQWYVILNGAVEISYGDSRTEILCMGNSFGISPSLDRQFMNGVVCTKGDDCQTNLLLYYQFIALPHVVVDQFVCIAQEDYCRILNHVEKNTHKVEEEGEIVMVKEHRELDRSGTRKGHIVIKGTPERLIMHLVEEPSVVDPTYIEDFLLTYRTFLSSPMEVGKKLLEWFKVDSLRDTVTRIVLLWKMKGHLRLLNIACAAKAKCRQITLQKPSRESPLFFTVQGGSERGFGIFVETVEEASKAAEAGLKRGDQIMEINMQNLENISYSKAMDILKNNTHLSLTVKTNIFVFKELQNRVRNEKKNGGPHIPKIQERKTNRFSIPDLPGDLEFPSDSKSRKKLKANTVSGGRNKIRKMLEKTKFSILPPKPFSDAGVSQSQDDSIVGTKQCRHSVAIMPIPGSLSSSSPDLLHPAASSLDFTNPSDIPDQVIRVFKADQQSCYIIISKDTTAKDVVSHVVSEFGLIAAPETYSLCEVSVSPEGVIKQRRLPDQLSKLADRIQLNGRYYLKNNMETETLCSDEDAQELLRESQISLLQLSTVEVAAQLSMRDFGLFRNIESTEYVDDLFKLDPGGGSSSHLKQFEDVINQETFWVATEILREPNALKRMKTIKHFIKIALHCRECKNFNSMFAIISGLNLAPVARLRSTWEKLPSKYEKLFRDLQDIFDPSRNMAKYRNILSSQSVQPPIIPLFPVVKKDLTFLHEGNDSSVDGLVNFEKLRMISKEIRNVVRMTSANMDPALMFRQRSLSQGSTNSNLLDVQGNHKKRVRRSSLLNAKKLYEDAQMARKVKQYLAHLEVETDEEKFQIMSLQCEAAYSTLSKNLSERRSTKSDMSPVSMRSGVSSAKSQNRVSQVLQVPPVSLYPLRKKSIAKDLSASFSPNSPQTQKKATGTAEDMSAKRPEDTSTVSSLHSSPTVSPQGSPRKVGGAPRQNCGQLNLSGSSSSLASEVGGRTAGGRTYGIGGAFLQRQILRITCYALMPAGRSDLSDSSEISSRSSIVSNGSVDSMPTVPTISVPTETPANAPADYSQPGTSSSSARHPAARDSGFTFSSSAEELTVPEQTSVSEMADSGRGSWTSCSSNSHDNLQTLPGQRAPDLLNHRHTPMGGPIAEVEIGPGLPEDSCSRDGSDLSQSRQSWTSSSSLSDTYEGSYGTIKRKTQDQQSTDASYKTITSSTEKGLIVYCVTSPCKDDRFKAPPPTPPGYQGLTLGDAQDGGALRPAHIKPPEYSVALQRCKLRHSLAEPNLSRPPSVALHSLPDSEEGHAGKTDLNVMTLRTHGTRGLTPLTFCVGAFDDCGHNDSSP</sequence>
<dbReference type="InterPro" id="IPR028085">
    <property type="entry name" value="FNIP_mid_dom"/>
</dbReference>
<dbReference type="InterPro" id="IPR036034">
    <property type="entry name" value="PDZ_sf"/>
</dbReference>
<dbReference type="Pfam" id="PF14638">
    <property type="entry name" value="FNIP_C"/>
    <property type="match status" value="1"/>
</dbReference>
<comment type="subcellular location">
    <subcellularLocation>
        <location evidence="1">Cytoplasm</location>
    </subcellularLocation>
    <subcellularLocation>
        <location evidence="2">Lysosome membrane</location>
    </subcellularLocation>
</comment>
<feature type="compositionally biased region" description="Low complexity" evidence="11">
    <location>
        <begin position="2379"/>
        <end position="2390"/>
    </location>
</feature>
<dbReference type="GO" id="GO:0005765">
    <property type="term" value="C:lysosomal membrane"/>
    <property type="evidence" value="ECO:0007669"/>
    <property type="project" value="UniProtKB-SubCell"/>
</dbReference>
<dbReference type="Proteomes" id="UP000290572">
    <property type="component" value="Unassembled WGS sequence"/>
</dbReference>
<dbReference type="FunFam" id="1.10.840.10:FF:000001">
    <property type="entry name" value="Rap guanine nucleotide exchange factor (GEF) 6"/>
    <property type="match status" value="1"/>
</dbReference>
<dbReference type="Pfam" id="PF00618">
    <property type="entry name" value="RasGEF_N"/>
    <property type="match status" value="1"/>
</dbReference>
<dbReference type="InterPro" id="IPR001895">
    <property type="entry name" value="RASGEF_cat_dom"/>
</dbReference>
<dbReference type="Pfam" id="PF14636">
    <property type="entry name" value="FNIP_N"/>
    <property type="match status" value="1"/>
</dbReference>
<feature type="compositionally biased region" description="Low complexity" evidence="11">
    <location>
        <begin position="2572"/>
        <end position="2589"/>
    </location>
</feature>
<feature type="compositionally biased region" description="Polar residues" evidence="11">
    <location>
        <begin position="2347"/>
        <end position="2363"/>
    </location>
</feature>
<feature type="region of interest" description="Disordered" evidence="11">
    <location>
        <begin position="915"/>
        <end position="961"/>
    </location>
</feature>
<evidence type="ECO:0000259" key="16">
    <source>
        <dbReference type="PROSITE" id="PS50212"/>
    </source>
</evidence>
<dbReference type="InterPro" id="IPR037545">
    <property type="entry name" value="DENN_FNIP1/2"/>
</dbReference>
<feature type="region of interest" description="Disordered" evidence="11">
    <location>
        <begin position="2264"/>
        <end position="2294"/>
    </location>
</feature>
<dbReference type="SMART" id="SM00314">
    <property type="entry name" value="RA"/>
    <property type="match status" value="1"/>
</dbReference>
<feature type="compositionally biased region" description="Polar residues" evidence="11">
    <location>
        <begin position="2452"/>
        <end position="2463"/>
    </location>
</feature>
<feature type="region of interest" description="Disordered" evidence="11">
    <location>
        <begin position="2317"/>
        <end position="2393"/>
    </location>
</feature>
<dbReference type="PROSITE" id="PS50042">
    <property type="entry name" value="CNMP_BINDING_3"/>
    <property type="match status" value="1"/>
</dbReference>
<dbReference type="PROSITE" id="PS50212">
    <property type="entry name" value="RASGEF_NTER"/>
    <property type="match status" value="1"/>
</dbReference>
<dbReference type="SMART" id="SM00147">
    <property type="entry name" value="RasGEF"/>
    <property type="match status" value="1"/>
</dbReference>
<evidence type="ECO:0000256" key="8">
    <source>
        <dbReference type="ARBA" id="ARBA00023228"/>
    </source>
</evidence>
<dbReference type="CDD" id="cd00038">
    <property type="entry name" value="CAP_ED"/>
    <property type="match status" value="1"/>
</dbReference>
<dbReference type="Gene3D" id="2.60.120.10">
    <property type="entry name" value="Jelly Rolls"/>
    <property type="match status" value="2"/>
</dbReference>
<dbReference type="PROSITE" id="PS51836">
    <property type="entry name" value="DENN_FNIP12"/>
    <property type="match status" value="1"/>
</dbReference>
<dbReference type="InterPro" id="IPR028084">
    <property type="entry name" value="FNIP_N_dom"/>
</dbReference>
<gene>
    <name evidence="18" type="ORF">ROHU_019090</name>
</gene>
<feature type="compositionally biased region" description="Polar residues" evidence="11">
    <location>
        <begin position="2490"/>
        <end position="2508"/>
    </location>
</feature>
<feature type="compositionally biased region" description="Basic and acidic residues" evidence="11">
    <location>
        <begin position="1301"/>
        <end position="1310"/>
    </location>
</feature>
<evidence type="ECO:0000256" key="5">
    <source>
        <dbReference type="ARBA" id="ARBA00022490"/>
    </source>
</evidence>
<dbReference type="InterPro" id="IPR018490">
    <property type="entry name" value="cNMP-bd_dom_sf"/>
</dbReference>
<feature type="domain" description="Ras-GEF" evidence="12">
    <location>
        <begin position="1981"/>
        <end position="2210"/>
    </location>
</feature>
<dbReference type="InterPro" id="IPR029071">
    <property type="entry name" value="Ubiquitin-like_domsf"/>
</dbReference>
<protein>
    <submittedName>
        <fullName evidence="18">Rap guanine nucleotide exchange factor 6 isoform X3</fullName>
    </submittedName>
</protein>
<feature type="compositionally biased region" description="Polar residues" evidence="11">
    <location>
        <begin position="1"/>
        <end position="15"/>
    </location>
</feature>
<feature type="coiled-coil region" evidence="10">
    <location>
        <begin position="761"/>
        <end position="795"/>
    </location>
</feature>
<dbReference type="STRING" id="84645.A0A498N2B1"/>
<feature type="compositionally biased region" description="Polar residues" evidence="11">
    <location>
        <begin position="2516"/>
        <end position="2533"/>
    </location>
</feature>
<dbReference type="SUPFAM" id="SSF54236">
    <property type="entry name" value="Ubiquitin-like"/>
    <property type="match status" value="1"/>
</dbReference>
<evidence type="ECO:0000256" key="7">
    <source>
        <dbReference type="ARBA" id="ARBA00023136"/>
    </source>
</evidence>
<dbReference type="InterPro" id="IPR036964">
    <property type="entry name" value="RASGEF_cat_dom_sf"/>
</dbReference>
<feature type="compositionally biased region" description="Low complexity" evidence="11">
    <location>
        <begin position="2426"/>
        <end position="2449"/>
    </location>
</feature>
<dbReference type="Gene3D" id="1.10.840.10">
    <property type="entry name" value="Ras guanine-nucleotide exchange factors catalytic domain"/>
    <property type="match status" value="1"/>
</dbReference>
<dbReference type="InterPro" id="IPR028086">
    <property type="entry name" value="FNIP_C_dom"/>
</dbReference>
<feature type="domain" description="PDZ" evidence="14">
    <location>
        <begin position="1650"/>
        <end position="1720"/>
    </location>
</feature>
<dbReference type="PROSITE" id="PS50106">
    <property type="entry name" value="PDZ"/>
    <property type="match status" value="1"/>
</dbReference>
<dbReference type="GO" id="GO:0007264">
    <property type="term" value="P:small GTPase-mediated signal transduction"/>
    <property type="evidence" value="ECO:0007669"/>
    <property type="project" value="InterPro"/>
</dbReference>
<feature type="region of interest" description="Disordered" evidence="11">
    <location>
        <begin position="624"/>
        <end position="653"/>
    </location>
</feature>
<name>A0A498N2B1_LABRO</name>
<keyword evidence="7" id="KW-0472">Membrane</keyword>
<dbReference type="Gene3D" id="1.20.870.10">
    <property type="entry name" value="Son of sevenless (SoS) protein Chain: S domain 1"/>
    <property type="match status" value="1"/>
</dbReference>
<feature type="compositionally biased region" description="Polar residues" evidence="11">
    <location>
        <begin position="2283"/>
        <end position="2294"/>
    </location>
</feature>
<evidence type="ECO:0000256" key="9">
    <source>
        <dbReference type="PROSITE-ProRule" id="PRU00168"/>
    </source>
</evidence>
<feature type="compositionally biased region" description="Polar residues" evidence="11">
    <location>
        <begin position="2319"/>
        <end position="2332"/>
    </location>
</feature>
<feature type="compositionally biased region" description="Low complexity" evidence="11">
    <location>
        <begin position="1318"/>
        <end position="1334"/>
    </location>
</feature>
<feature type="region of interest" description="Disordered" evidence="11">
    <location>
        <begin position="2426"/>
        <end position="2533"/>
    </location>
</feature>
<dbReference type="InterPro" id="IPR014710">
    <property type="entry name" value="RmlC-like_jellyroll"/>
</dbReference>
<dbReference type="CDD" id="cd00155">
    <property type="entry name" value="RasGEF"/>
    <property type="match status" value="1"/>
</dbReference>
<feature type="region of interest" description="Disordered" evidence="11">
    <location>
        <begin position="2548"/>
        <end position="2592"/>
    </location>
</feature>
<evidence type="ECO:0000259" key="15">
    <source>
        <dbReference type="PROSITE" id="PS50200"/>
    </source>
</evidence>
<keyword evidence="5" id="KW-0963">Cytoplasm</keyword>
<dbReference type="Pfam" id="PF00788">
    <property type="entry name" value="RA"/>
    <property type="match status" value="1"/>
</dbReference>
<dbReference type="SUPFAM" id="SSF48366">
    <property type="entry name" value="Ras GEF"/>
    <property type="match status" value="1"/>
</dbReference>
<feature type="region of interest" description="Disordered" evidence="11">
    <location>
        <begin position="1"/>
        <end position="30"/>
    </location>
</feature>
<comment type="similarity">
    <text evidence="4">Belongs to the RAPGEF2 family.</text>
</comment>
<proteinExistence type="inferred from homology"/>
<feature type="region of interest" description="Disordered" evidence="11">
    <location>
        <begin position="151"/>
        <end position="177"/>
    </location>
</feature>
<dbReference type="Pfam" id="PF00595">
    <property type="entry name" value="PDZ"/>
    <property type="match status" value="1"/>
</dbReference>
<dbReference type="FunFam" id="2.30.42.10:FF:000024">
    <property type="entry name" value="rap guanine nucleotide exchange factor 2 isoform X1"/>
    <property type="match status" value="1"/>
</dbReference>
<feature type="region of interest" description="Disordered" evidence="11">
    <location>
        <begin position="1278"/>
        <end position="1372"/>
    </location>
</feature>
<feature type="region of interest" description="Disordered" evidence="11">
    <location>
        <begin position="1744"/>
        <end position="1790"/>
    </location>
</feature>
<keyword evidence="19" id="KW-1185">Reference proteome</keyword>
<dbReference type="CDD" id="cd01785">
    <property type="entry name" value="RA_PDZ-GEF1"/>
    <property type="match status" value="1"/>
</dbReference>
<dbReference type="SMART" id="SM00229">
    <property type="entry name" value="RasGEFN"/>
    <property type="match status" value="1"/>
</dbReference>
<dbReference type="InterPro" id="IPR000651">
    <property type="entry name" value="Ras-like_Gua-exchang_fac_N"/>
</dbReference>
<evidence type="ECO:0000256" key="11">
    <source>
        <dbReference type="SAM" id="MobiDB-lite"/>
    </source>
</evidence>
<evidence type="ECO:0000256" key="10">
    <source>
        <dbReference type="SAM" id="Coils"/>
    </source>
</evidence>
<feature type="compositionally biased region" description="Low complexity" evidence="11">
    <location>
        <begin position="151"/>
        <end position="163"/>
    </location>
</feature>
<keyword evidence="10" id="KW-0175">Coiled coil</keyword>
<dbReference type="PANTHER" id="PTHR21634:SF12">
    <property type="entry name" value="FOLLICULIN-INTERACTING PROTEIN 1"/>
    <property type="match status" value="1"/>
</dbReference>
<dbReference type="InterPro" id="IPR023578">
    <property type="entry name" value="Ras_GEF_dom_sf"/>
</dbReference>
<feature type="compositionally biased region" description="Acidic residues" evidence="11">
    <location>
        <begin position="1357"/>
        <end position="1368"/>
    </location>
</feature>